<evidence type="ECO:0000256" key="7">
    <source>
        <dbReference type="PROSITE-ProRule" id="PRU00027"/>
    </source>
</evidence>
<feature type="domain" description="BED-type" evidence="9">
    <location>
        <begin position="41"/>
        <end position="103"/>
    </location>
</feature>
<keyword evidence="5" id="KW-0238">DNA-binding</keyword>
<comment type="caution">
    <text evidence="10">The sequence shown here is derived from an EMBL/GenBank/DDBJ whole genome shotgun (WGS) entry which is preliminary data.</text>
</comment>
<dbReference type="Proteomes" id="UP001459277">
    <property type="component" value="Unassembled WGS sequence"/>
</dbReference>
<dbReference type="SUPFAM" id="SSF53098">
    <property type="entry name" value="Ribonuclease H-like"/>
    <property type="match status" value="1"/>
</dbReference>
<evidence type="ECO:0000256" key="3">
    <source>
        <dbReference type="ARBA" id="ARBA00022771"/>
    </source>
</evidence>
<dbReference type="InterPro" id="IPR007021">
    <property type="entry name" value="DUF659"/>
</dbReference>
<gene>
    <name evidence="10" type="ORF">SO802_013463</name>
</gene>
<dbReference type="Pfam" id="PF05699">
    <property type="entry name" value="Dimer_Tnp_hAT"/>
    <property type="match status" value="1"/>
</dbReference>
<evidence type="ECO:0000256" key="5">
    <source>
        <dbReference type="ARBA" id="ARBA00023125"/>
    </source>
</evidence>
<keyword evidence="6" id="KW-0539">Nucleus</keyword>
<evidence type="ECO:0000256" key="6">
    <source>
        <dbReference type="ARBA" id="ARBA00023242"/>
    </source>
</evidence>
<dbReference type="GO" id="GO:0003677">
    <property type="term" value="F:DNA binding"/>
    <property type="evidence" value="ECO:0007669"/>
    <property type="project" value="UniProtKB-KW"/>
</dbReference>
<dbReference type="GO" id="GO:0046983">
    <property type="term" value="F:protein dimerization activity"/>
    <property type="evidence" value="ECO:0007669"/>
    <property type="project" value="InterPro"/>
</dbReference>
<protein>
    <recommendedName>
        <fullName evidence="9">BED-type domain-containing protein</fullName>
    </recommendedName>
</protein>
<dbReference type="PANTHER" id="PTHR32166">
    <property type="entry name" value="OSJNBA0013A04.12 PROTEIN"/>
    <property type="match status" value="1"/>
</dbReference>
<dbReference type="GO" id="GO:0005634">
    <property type="term" value="C:nucleus"/>
    <property type="evidence" value="ECO:0007669"/>
    <property type="project" value="UniProtKB-SubCell"/>
</dbReference>
<dbReference type="GO" id="GO:0008270">
    <property type="term" value="F:zinc ion binding"/>
    <property type="evidence" value="ECO:0007669"/>
    <property type="project" value="UniProtKB-KW"/>
</dbReference>
<keyword evidence="11" id="KW-1185">Reference proteome</keyword>
<keyword evidence="4" id="KW-0862">Zinc</keyword>
<feature type="region of interest" description="Disordered" evidence="8">
    <location>
        <begin position="114"/>
        <end position="155"/>
    </location>
</feature>
<dbReference type="PANTHER" id="PTHR32166:SF81">
    <property type="entry name" value="OS06G0658400 PROTEIN"/>
    <property type="match status" value="1"/>
</dbReference>
<evidence type="ECO:0000256" key="2">
    <source>
        <dbReference type="ARBA" id="ARBA00022723"/>
    </source>
</evidence>
<dbReference type="PROSITE" id="PS50808">
    <property type="entry name" value="ZF_BED"/>
    <property type="match status" value="1"/>
</dbReference>
<evidence type="ECO:0000256" key="8">
    <source>
        <dbReference type="SAM" id="MobiDB-lite"/>
    </source>
</evidence>
<dbReference type="InterPro" id="IPR008906">
    <property type="entry name" value="HATC_C_dom"/>
</dbReference>
<evidence type="ECO:0000259" key="9">
    <source>
        <dbReference type="PROSITE" id="PS50808"/>
    </source>
</evidence>
<proteinExistence type="predicted"/>
<dbReference type="EMBL" id="JAZDWU010000004">
    <property type="protein sequence ID" value="KAL0005902.1"/>
    <property type="molecule type" value="Genomic_DNA"/>
</dbReference>
<accession>A0AAW2D5N1</accession>
<keyword evidence="3 7" id="KW-0863">Zinc-finger</keyword>
<name>A0AAW2D5N1_9ROSI</name>
<evidence type="ECO:0000313" key="10">
    <source>
        <dbReference type="EMBL" id="KAL0005902.1"/>
    </source>
</evidence>
<dbReference type="AlphaFoldDB" id="A0AAW2D5N1"/>
<reference evidence="10 11" key="1">
    <citation type="submission" date="2024-01" db="EMBL/GenBank/DDBJ databases">
        <title>A telomere-to-telomere, gap-free genome of sweet tea (Lithocarpus litseifolius).</title>
        <authorList>
            <person name="Zhou J."/>
        </authorList>
    </citation>
    <scope>NUCLEOTIDE SEQUENCE [LARGE SCALE GENOMIC DNA]</scope>
    <source>
        <strain evidence="10">Zhou-2022a</strain>
        <tissue evidence="10">Leaf</tissue>
    </source>
</reference>
<dbReference type="InterPro" id="IPR012337">
    <property type="entry name" value="RNaseH-like_sf"/>
</dbReference>
<sequence>MNLVVFIFVSCYSFIYLLKLNIVGNFTKMNSEAEKSSETAATVAPLWKYVTKLEKASVGGGNVAFRCNYCEKTFKGSYSRVKAHLLKLSNFGIQPCAKVGDEYQNEMQKLEDAYEESSRRLKKPKLVSLPTDSPTSPYLGSNESSTATSHPFFQKKKGVGNSPLERAFNNQCRDQLDSLIARTFYSAGLPFNFAKNPYWIEMIKFAANNNLAGYVPPGYNKLRTTLLQKERSHIEKLLKSVKDTWKENGLSIVSDGWTDVQKRPLINFMATSEKGPLFIKSIDGTKEYKDKHFIADLFLKVIGEVGQQHVVQIITDNASVMKAAGSIVEAEYPHIFWSPCVVHTLNLALRNICAPKNSLQNEVAYNECNWIAQVSDEATFIRIFITNHSMRLAIFNSYSPLKLLAVAETRFASVIIMLKRLFQVKQYLRNMVISEEWMSYREDDVGKAQTVRDYVLNDLWWDKVAYILRFTEPIYEMLRVADTDAPLLHKVYEMWDSMIENVKKEIYRHEGKEDYEESPFHDVVHNILIERWTKNCTPLHCLAHSLNPKYYTSQWIEEVRGRVAPHKDAEISAERNKCLKRFFPDLEERKTVSMQFGLFTGYKAYDDDNMDDRWTFDPMLWWSNYGSKLPMLQTLALKLLGQPCSSSCAERNWSTYGFIHCMRRNRITPKRAEDLVFVHSNLRLLSRRREEYTKGESKKWDIGGDTWDEPFGGPGLLEIAYLTLDEPEMETSLVENNDYVDDDVIVL</sequence>
<comment type="subcellular location">
    <subcellularLocation>
        <location evidence="1">Nucleus</location>
    </subcellularLocation>
</comment>
<evidence type="ECO:0000256" key="1">
    <source>
        <dbReference type="ARBA" id="ARBA00004123"/>
    </source>
</evidence>
<organism evidence="10 11">
    <name type="scientific">Lithocarpus litseifolius</name>
    <dbReference type="NCBI Taxonomy" id="425828"/>
    <lineage>
        <taxon>Eukaryota</taxon>
        <taxon>Viridiplantae</taxon>
        <taxon>Streptophyta</taxon>
        <taxon>Embryophyta</taxon>
        <taxon>Tracheophyta</taxon>
        <taxon>Spermatophyta</taxon>
        <taxon>Magnoliopsida</taxon>
        <taxon>eudicotyledons</taxon>
        <taxon>Gunneridae</taxon>
        <taxon>Pentapetalae</taxon>
        <taxon>rosids</taxon>
        <taxon>fabids</taxon>
        <taxon>Fagales</taxon>
        <taxon>Fagaceae</taxon>
        <taxon>Lithocarpus</taxon>
    </lineage>
</organism>
<evidence type="ECO:0000256" key="4">
    <source>
        <dbReference type="ARBA" id="ARBA00022833"/>
    </source>
</evidence>
<feature type="compositionally biased region" description="Polar residues" evidence="8">
    <location>
        <begin position="130"/>
        <end position="151"/>
    </location>
</feature>
<dbReference type="InterPro" id="IPR003656">
    <property type="entry name" value="Znf_BED"/>
</dbReference>
<keyword evidence="2" id="KW-0479">Metal-binding</keyword>
<evidence type="ECO:0000313" key="11">
    <source>
        <dbReference type="Proteomes" id="UP001459277"/>
    </source>
</evidence>
<dbReference type="Pfam" id="PF04937">
    <property type="entry name" value="DUF659"/>
    <property type="match status" value="1"/>
</dbReference>